<reference evidence="1" key="2">
    <citation type="submission" date="2020-09" db="EMBL/GenBank/DDBJ databases">
        <authorList>
            <person name="Sun Q."/>
            <person name="Kim S."/>
        </authorList>
    </citation>
    <scope>NUCLEOTIDE SEQUENCE</scope>
    <source>
        <strain evidence="1">KCTC 12113</strain>
    </source>
</reference>
<dbReference type="RefSeq" id="WP_026814607.1">
    <property type="nucleotide sequence ID" value="NZ_BMWP01000035.1"/>
</dbReference>
<organism evidence="1 2">
    <name type="scientific">Arenibacter certesii</name>
    <dbReference type="NCBI Taxonomy" id="228955"/>
    <lineage>
        <taxon>Bacteria</taxon>
        <taxon>Pseudomonadati</taxon>
        <taxon>Bacteroidota</taxon>
        <taxon>Flavobacteriia</taxon>
        <taxon>Flavobacteriales</taxon>
        <taxon>Flavobacteriaceae</taxon>
        <taxon>Arenibacter</taxon>
    </lineage>
</organism>
<comment type="caution">
    <text evidence="1">The sequence shown here is derived from an EMBL/GenBank/DDBJ whole genome shotgun (WGS) entry which is preliminary data.</text>
</comment>
<evidence type="ECO:0000313" key="2">
    <source>
        <dbReference type="Proteomes" id="UP000634668"/>
    </source>
</evidence>
<dbReference type="EMBL" id="BMWP01000035">
    <property type="protein sequence ID" value="GGW48288.1"/>
    <property type="molecule type" value="Genomic_DNA"/>
</dbReference>
<sequence>MKSNIMKLSLIALIVALGHSCRQTPKGGSTNENKKPKTQVAGTFGDDLFFLKVHSDIVTLQTGEGLVAVSPALQGRVMTSSAKGMEGKSYGWINKAHYESKDTLPQINVYGGEERFWLGPEGGQYSFFFKKDVDFTYENWYTPRLIDVEPFEIKEQTPDQVSFEKTATLTNYSGFRFDFKIERKVNVLSKKEISDALGISMPEGIHSVGYRTTNTLTNIGNEDWKKETGLPSIWLLGMLKHSETTTVVIPYTQGNEAELGSIVNDDYFGKVPSDRLVVTDKAIFFKGDGKQRGKIGLSPQRAKNIMGSYDAMDKALTIVTYNKPKGVTDYVNSKWELQEEPYKGDVINSYNDGPSEPGAKPLGPFYELESSSPAAALKKGESITHIQSTYHFEGNETCLNQIAEQLLGVSLNEITKIFKQK</sequence>
<dbReference type="InterPro" id="IPR046713">
    <property type="entry name" value="DUF6786"/>
</dbReference>
<name>A0A918MQN9_9FLAO</name>
<dbReference type="AlphaFoldDB" id="A0A918MQN9"/>
<reference evidence="1" key="1">
    <citation type="journal article" date="2014" name="Int. J. Syst. Evol. Microbiol.">
        <title>Complete genome sequence of Corynebacterium casei LMG S-19264T (=DSM 44701T), isolated from a smear-ripened cheese.</title>
        <authorList>
            <consortium name="US DOE Joint Genome Institute (JGI-PGF)"/>
            <person name="Walter F."/>
            <person name="Albersmeier A."/>
            <person name="Kalinowski J."/>
            <person name="Ruckert C."/>
        </authorList>
    </citation>
    <scope>NUCLEOTIDE SEQUENCE</scope>
    <source>
        <strain evidence="1">KCTC 12113</strain>
    </source>
</reference>
<accession>A0A918MQN9</accession>
<gene>
    <name evidence="1" type="ORF">GCM10007383_35470</name>
</gene>
<keyword evidence="2" id="KW-1185">Reference proteome</keyword>
<protein>
    <submittedName>
        <fullName evidence="1">Uncharacterized protein</fullName>
    </submittedName>
</protein>
<proteinExistence type="predicted"/>
<evidence type="ECO:0000313" key="1">
    <source>
        <dbReference type="EMBL" id="GGW48288.1"/>
    </source>
</evidence>
<dbReference type="Pfam" id="PF20583">
    <property type="entry name" value="DUF6786"/>
    <property type="match status" value="1"/>
</dbReference>
<dbReference type="Proteomes" id="UP000634668">
    <property type="component" value="Unassembled WGS sequence"/>
</dbReference>